<dbReference type="EMBL" id="QGKV02000832">
    <property type="protein sequence ID" value="KAF3546867.1"/>
    <property type="molecule type" value="Genomic_DNA"/>
</dbReference>
<evidence type="ECO:0000313" key="2">
    <source>
        <dbReference type="Proteomes" id="UP000266723"/>
    </source>
</evidence>
<proteinExistence type="predicted"/>
<reference evidence="1 2" key="1">
    <citation type="journal article" date="2020" name="BMC Genomics">
        <title>Intraspecific diversification of the crop wild relative Brassica cretica Lam. using demographic model selection.</title>
        <authorList>
            <person name="Kioukis A."/>
            <person name="Michalopoulou V.A."/>
            <person name="Briers L."/>
            <person name="Pirintsos S."/>
            <person name="Studholme D.J."/>
            <person name="Pavlidis P."/>
            <person name="Sarris P.F."/>
        </authorList>
    </citation>
    <scope>NUCLEOTIDE SEQUENCE [LARGE SCALE GENOMIC DNA]</scope>
    <source>
        <strain evidence="2">cv. PFS-1207/04</strain>
    </source>
</reference>
<evidence type="ECO:0000313" key="1">
    <source>
        <dbReference type="EMBL" id="KAF3546867.1"/>
    </source>
</evidence>
<keyword evidence="2" id="KW-1185">Reference proteome</keyword>
<dbReference type="Proteomes" id="UP000266723">
    <property type="component" value="Unassembled WGS sequence"/>
</dbReference>
<gene>
    <name evidence="1" type="ORF">DY000_02007992</name>
</gene>
<name>A0ABQ7C5S7_BRACR</name>
<organism evidence="1 2">
    <name type="scientific">Brassica cretica</name>
    <name type="common">Mustard</name>
    <dbReference type="NCBI Taxonomy" id="69181"/>
    <lineage>
        <taxon>Eukaryota</taxon>
        <taxon>Viridiplantae</taxon>
        <taxon>Streptophyta</taxon>
        <taxon>Embryophyta</taxon>
        <taxon>Tracheophyta</taxon>
        <taxon>Spermatophyta</taxon>
        <taxon>Magnoliopsida</taxon>
        <taxon>eudicotyledons</taxon>
        <taxon>Gunneridae</taxon>
        <taxon>Pentapetalae</taxon>
        <taxon>rosids</taxon>
        <taxon>malvids</taxon>
        <taxon>Brassicales</taxon>
        <taxon>Brassicaceae</taxon>
        <taxon>Brassiceae</taxon>
        <taxon>Brassica</taxon>
    </lineage>
</organism>
<sequence length="147" mass="16496">MRQHSTGSTMLEEQIILYLDRNLITFVCVSPQMERKADQVYPKWYDPQVLARWIVTVARSPLGVGHLLSLGWILDVCGSAVFFWALVASGGQDVELQILEAITIFKSISLKPAPLVEISEAHVLGLDISRLFSDVVRGKLLHQLREP</sequence>
<accession>A0ABQ7C5S7</accession>
<comment type="caution">
    <text evidence="1">The sequence shown here is derived from an EMBL/GenBank/DDBJ whole genome shotgun (WGS) entry which is preliminary data.</text>
</comment>
<protein>
    <submittedName>
        <fullName evidence="1">Uncharacterized protein</fullName>
    </submittedName>
</protein>